<dbReference type="InterPro" id="IPR041682">
    <property type="entry name" value="AAA_14"/>
</dbReference>
<dbReference type="GO" id="GO:0005524">
    <property type="term" value="F:ATP binding"/>
    <property type="evidence" value="ECO:0007669"/>
    <property type="project" value="UniProtKB-KW"/>
</dbReference>
<organism evidence="3 4">
    <name type="scientific">Algoriphagus jejuensis</name>
    <dbReference type="NCBI Taxonomy" id="419934"/>
    <lineage>
        <taxon>Bacteria</taxon>
        <taxon>Pseudomonadati</taxon>
        <taxon>Bacteroidota</taxon>
        <taxon>Cytophagia</taxon>
        <taxon>Cytophagales</taxon>
        <taxon>Cyclobacteriaceae</taxon>
        <taxon>Algoriphagus</taxon>
    </lineage>
</organism>
<dbReference type="Proteomes" id="UP001500469">
    <property type="component" value="Unassembled WGS sequence"/>
</dbReference>
<evidence type="ECO:0000259" key="2">
    <source>
        <dbReference type="Pfam" id="PF13635"/>
    </source>
</evidence>
<comment type="caution">
    <text evidence="3">The sequence shown here is derived from an EMBL/GenBank/DDBJ whole genome shotgun (WGS) entry which is preliminary data.</text>
</comment>
<proteinExistence type="predicted"/>
<reference evidence="3 4" key="1">
    <citation type="journal article" date="2019" name="Int. J. Syst. Evol. Microbiol.">
        <title>The Global Catalogue of Microorganisms (GCM) 10K type strain sequencing project: providing services to taxonomists for standard genome sequencing and annotation.</title>
        <authorList>
            <consortium name="The Broad Institute Genomics Platform"/>
            <consortium name="The Broad Institute Genome Sequencing Center for Infectious Disease"/>
            <person name="Wu L."/>
            <person name="Ma J."/>
        </authorList>
    </citation>
    <scope>NUCLEOTIDE SEQUENCE [LARGE SCALE GENOMIC DNA]</scope>
    <source>
        <strain evidence="3 4">JCM 16112</strain>
    </source>
</reference>
<dbReference type="RefSeq" id="WP_343848799.1">
    <property type="nucleotide sequence ID" value="NZ_BAAAFI010000002.1"/>
</dbReference>
<evidence type="ECO:0000259" key="1">
    <source>
        <dbReference type="Pfam" id="PF13173"/>
    </source>
</evidence>
<feature type="domain" description="DUF4143" evidence="2">
    <location>
        <begin position="202"/>
        <end position="343"/>
    </location>
</feature>
<sequence length="407" mass="46748">MILREEIAAAVTGQRKSVTKPLSLTRREASVRFRLSSTHIEVITGIRRCGKSTLMRQLIADAGADFGYLNFEDPRIFGFEISDFPKLDEVFGEETPSYFFDEIQNVPGWEVYVRQLHDRGQKVYVTGSNASLLSSELGTRLTGRHLAHEIFPFSYAEFLDYCQLEESSESFADYLQSGGFPEYLRDRNPEVLQNLLKDIVFRDIAIRYGIKNTKTLMDITLFLISNVGKTTSFNSLRKTFEVGSPTTVSDYLSWLEDSYLLFFLPRFSWSAKSISKNPKKVYCIDTGFARANSLSFNEDRGRLLENLVYILLRKTRLDLYYFKEGKECDFVVFENKQCKWLLQVTEKVHTDNQHREVAGLLEAMDFFGKEEGFILTLDQRDSLVSEGKTIHIVPVKDFLANQLATLS</sequence>
<evidence type="ECO:0000313" key="3">
    <source>
        <dbReference type="EMBL" id="GAA0877911.1"/>
    </source>
</evidence>
<protein>
    <submittedName>
        <fullName evidence="3">ATP-binding protein</fullName>
    </submittedName>
</protein>
<name>A0ABN1MWT6_9BACT</name>
<gene>
    <name evidence="3" type="ORF">GCM10009119_08790</name>
</gene>
<dbReference type="PANTHER" id="PTHR33295">
    <property type="entry name" value="ATPASE"/>
    <property type="match status" value="1"/>
</dbReference>
<evidence type="ECO:0000313" key="4">
    <source>
        <dbReference type="Proteomes" id="UP001500469"/>
    </source>
</evidence>
<dbReference type="Pfam" id="PF13173">
    <property type="entry name" value="AAA_14"/>
    <property type="match status" value="1"/>
</dbReference>
<dbReference type="Pfam" id="PF13635">
    <property type="entry name" value="DUF4143"/>
    <property type="match status" value="1"/>
</dbReference>
<dbReference type="SUPFAM" id="SSF52540">
    <property type="entry name" value="P-loop containing nucleoside triphosphate hydrolases"/>
    <property type="match status" value="1"/>
</dbReference>
<keyword evidence="3" id="KW-0547">Nucleotide-binding</keyword>
<dbReference type="InterPro" id="IPR025420">
    <property type="entry name" value="DUF4143"/>
</dbReference>
<dbReference type="PANTHER" id="PTHR33295:SF8">
    <property type="entry name" value="AAA+ ATPASE DOMAIN-CONTAINING PROTEIN"/>
    <property type="match status" value="1"/>
</dbReference>
<keyword evidence="4" id="KW-1185">Reference proteome</keyword>
<dbReference type="EMBL" id="BAAAFI010000002">
    <property type="protein sequence ID" value="GAA0877911.1"/>
    <property type="molecule type" value="Genomic_DNA"/>
</dbReference>
<dbReference type="InterPro" id="IPR027417">
    <property type="entry name" value="P-loop_NTPase"/>
</dbReference>
<feature type="domain" description="AAA" evidence="1">
    <location>
        <begin position="39"/>
        <end position="159"/>
    </location>
</feature>
<accession>A0ABN1MWT6</accession>
<keyword evidence="3" id="KW-0067">ATP-binding</keyword>